<dbReference type="AlphaFoldDB" id="A0A550BTH8"/>
<comment type="caution">
    <text evidence="1">The sequence shown here is derived from an EMBL/GenBank/DDBJ whole genome shotgun (WGS) entry which is preliminary data.</text>
</comment>
<evidence type="ECO:0000313" key="2">
    <source>
        <dbReference type="Proteomes" id="UP000320762"/>
    </source>
</evidence>
<gene>
    <name evidence="1" type="ORF">BD626DRAFT_521900</name>
</gene>
<name>A0A550BTH8_9AGAR</name>
<sequence length="154" mass="16512">MFCNYRVCCRSALLDRSPRWKAASRRSWNAPGSVSSGYVCASISACSSLLSVFQQPHLSPSSFDSSSLVVTAMSSSSSLSAGRGGMVGRSWPSSNTTLALTAEQSVERAAESSSVDSNAWMLFFSSLTSSGSFAARSRYHAIMRLIQRSTAMRP</sequence>
<organism evidence="1 2">
    <name type="scientific">Schizophyllum amplum</name>
    <dbReference type="NCBI Taxonomy" id="97359"/>
    <lineage>
        <taxon>Eukaryota</taxon>
        <taxon>Fungi</taxon>
        <taxon>Dikarya</taxon>
        <taxon>Basidiomycota</taxon>
        <taxon>Agaricomycotina</taxon>
        <taxon>Agaricomycetes</taxon>
        <taxon>Agaricomycetidae</taxon>
        <taxon>Agaricales</taxon>
        <taxon>Schizophyllaceae</taxon>
        <taxon>Schizophyllum</taxon>
    </lineage>
</organism>
<proteinExistence type="predicted"/>
<accession>A0A550BTH8</accession>
<evidence type="ECO:0000313" key="1">
    <source>
        <dbReference type="EMBL" id="TRM55836.1"/>
    </source>
</evidence>
<reference evidence="1 2" key="1">
    <citation type="journal article" date="2019" name="New Phytol.">
        <title>Comparative genomics reveals unique wood-decay strategies and fruiting body development in the Schizophyllaceae.</title>
        <authorList>
            <person name="Almasi E."/>
            <person name="Sahu N."/>
            <person name="Krizsan K."/>
            <person name="Balint B."/>
            <person name="Kovacs G.M."/>
            <person name="Kiss B."/>
            <person name="Cseklye J."/>
            <person name="Drula E."/>
            <person name="Henrissat B."/>
            <person name="Nagy I."/>
            <person name="Chovatia M."/>
            <person name="Adam C."/>
            <person name="LaButti K."/>
            <person name="Lipzen A."/>
            <person name="Riley R."/>
            <person name="Grigoriev I.V."/>
            <person name="Nagy L.G."/>
        </authorList>
    </citation>
    <scope>NUCLEOTIDE SEQUENCE [LARGE SCALE GENOMIC DNA]</scope>
    <source>
        <strain evidence="1 2">NL-1724</strain>
    </source>
</reference>
<keyword evidence="2" id="KW-1185">Reference proteome</keyword>
<dbReference type="Proteomes" id="UP000320762">
    <property type="component" value="Unassembled WGS sequence"/>
</dbReference>
<protein>
    <submittedName>
        <fullName evidence="1">Uncharacterized protein</fullName>
    </submittedName>
</protein>
<dbReference type="EMBL" id="VDMD01000091">
    <property type="protein sequence ID" value="TRM55836.1"/>
    <property type="molecule type" value="Genomic_DNA"/>
</dbReference>